<dbReference type="InterPro" id="IPR001328">
    <property type="entry name" value="Pept_tRNA_hydro"/>
</dbReference>
<dbReference type="InterPro" id="IPR018171">
    <property type="entry name" value="Pept_tRNA_hydro_CS"/>
</dbReference>
<name>A0A7M4DVF7_CROPO</name>
<dbReference type="CDD" id="cd00462">
    <property type="entry name" value="PTH"/>
    <property type="match status" value="1"/>
</dbReference>
<feature type="region of interest" description="Disordered" evidence="6">
    <location>
        <begin position="249"/>
        <end position="271"/>
    </location>
</feature>
<evidence type="ECO:0000313" key="7">
    <source>
        <dbReference type="Ensembl" id="ENSCPRP00005000426.1"/>
    </source>
</evidence>
<dbReference type="EC" id="3.1.1.29" evidence="1"/>
<dbReference type="Pfam" id="PF01195">
    <property type="entry name" value="Pept_tRNA_hydro"/>
    <property type="match status" value="1"/>
</dbReference>
<reference evidence="7" key="2">
    <citation type="submission" date="2025-09" db="UniProtKB">
        <authorList>
            <consortium name="Ensembl"/>
        </authorList>
    </citation>
    <scope>IDENTIFICATION</scope>
</reference>
<dbReference type="GO" id="GO:0004045">
    <property type="term" value="F:peptidyl-tRNA hydrolase activity"/>
    <property type="evidence" value="ECO:0007669"/>
    <property type="project" value="UniProtKB-EC"/>
</dbReference>
<dbReference type="GO" id="GO:0072344">
    <property type="term" value="P:rescue of stalled ribosome"/>
    <property type="evidence" value="ECO:0007669"/>
    <property type="project" value="Ensembl"/>
</dbReference>
<dbReference type="Ensembl" id="ENSCPRT00005000518.1">
    <property type="protein sequence ID" value="ENSCPRP00005000426.1"/>
    <property type="gene ID" value="ENSCPRG00005000359.1"/>
</dbReference>
<dbReference type="InterPro" id="IPR036416">
    <property type="entry name" value="Pept_tRNA_hydro_sf"/>
</dbReference>
<organism evidence="7 8">
    <name type="scientific">Crocodylus porosus</name>
    <name type="common">Saltwater crocodile</name>
    <name type="synonym">Estuarine crocodile</name>
    <dbReference type="NCBI Taxonomy" id="8502"/>
    <lineage>
        <taxon>Eukaryota</taxon>
        <taxon>Metazoa</taxon>
        <taxon>Chordata</taxon>
        <taxon>Craniata</taxon>
        <taxon>Vertebrata</taxon>
        <taxon>Euteleostomi</taxon>
        <taxon>Archelosauria</taxon>
        <taxon>Archosauria</taxon>
        <taxon>Crocodylia</taxon>
        <taxon>Longirostres</taxon>
        <taxon>Crocodylidae</taxon>
        <taxon>Crocodylus</taxon>
    </lineage>
</organism>
<evidence type="ECO:0000256" key="2">
    <source>
        <dbReference type="ARBA" id="ARBA00022555"/>
    </source>
</evidence>
<keyword evidence="3" id="KW-0378">Hydrolase</keyword>
<evidence type="ECO:0000313" key="8">
    <source>
        <dbReference type="Proteomes" id="UP000594220"/>
    </source>
</evidence>
<evidence type="ECO:0000256" key="3">
    <source>
        <dbReference type="ARBA" id="ARBA00022801"/>
    </source>
</evidence>
<gene>
    <name evidence="7" type="primary">PTRH1</name>
</gene>
<evidence type="ECO:0000256" key="1">
    <source>
        <dbReference type="ARBA" id="ARBA00013260"/>
    </source>
</evidence>
<dbReference type="NCBIfam" id="TIGR00447">
    <property type="entry name" value="pth"/>
    <property type="match status" value="1"/>
</dbReference>
<evidence type="ECO:0000256" key="6">
    <source>
        <dbReference type="SAM" id="MobiDB-lite"/>
    </source>
</evidence>
<accession>A0A7M4DVF7</accession>
<keyword evidence="4" id="KW-0694">RNA-binding</keyword>
<proteinExistence type="inferred from homology"/>
<dbReference type="GO" id="GO:0000049">
    <property type="term" value="F:tRNA binding"/>
    <property type="evidence" value="ECO:0007669"/>
    <property type="project" value="UniProtKB-KW"/>
</dbReference>
<dbReference type="PROSITE" id="PS01196">
    <property type="entry name" value="PEPT_TRNA_HYDROL_2"/>
    <property type="match status" value="1"/>
</dbReference>
<keyword evidence="2" id="KW-0820">tRNA-binding</keyword>
<protein>
    <recommendedName>
        <fullName evidence="1">peptidyl-tRNA hydrolase</fullName>
        <ecNumber evidence="1">3.1.1.29</ecNumber>
    </recommendedName>
</protein>
<keyword evidence="8" id="KW-1185">Reference proteome</keyword>
<dbReference type="PANTHER" id="PTHR17224">
    <property type="entry name" value="PEPTIDYL-TRNA HYDROLASE"/>
    <property type="match status" value="1"/>
</dbReference>
<dbReference type="Proteomes" id="UP000594220">
    <property type="component" value="Unplaced"/>
</dbReference>
<comment type="similarity">
    <text evidence="5">Belongs to the PTH family.</text>
</comment>
<dbReference type="AlphaFoldDB" id="A0A7M4DVF7"/>
<dbReference type="GeneTree" id="ENSGT00390000004247"/>
<dbReference type="Gene3D" id="3.40.50.1470">
    <property type="entry name" value="Peptidyl-tRNA hydrolase"/>
    <property type="match status" value="1"/>
</dbReference>
<evidence type="ECO:0000256" key="4">
    <source>
        <dbReference type="ARBA" id="ARBA00022884"/>
    </source>
</evidence>
<dbReference type="OMA" id="PNTYMNL"/>
<sequence length="271" mass="29150">MLPCKSSAESTYCESQQEHSPSSMLIGIISCSATCRQALSNGCCSPHVWLRNPGTDVVLSHPVASESWRQEVAGLGNHGLQGTRHNVGMAVLTQLAQKLHVTDQWQADRRCCADVAIANLEELDLVLLKPRRLMNVNGFSIATAAETYNVDIKDIYLVHDDVDKPLGKIAMKLGGSARGHNGVRSCISALHSDRMVRLRVGIGRPVGEAMVDHFVLGRFTSAEQEVLPQVLEQAVSLLLEHILQGSRGTTAALAPDRGQGSATPSDKGDQG</sequence>
<reference evidence="7" key="1">
    <citation type="submission" date="2025-08" db="UniProtKB">
        <authorList>
            <consortium name="Ensembl"/>
        </authorList>
    </citation>
    <scope>IDENTIFICATION</scope>
</reference>
<evidence type="ECO:0000256" key="5">
    <source>
        <dbReference type="ARBA" id="ARBA00038063"/>
    </source>
</evidence>
<dbReference type="PROSITE" id="PS51257">
    <property type="entry name" value="PROKAR_LIPOPROTEIN"/>
    <property type="match status" value="1"/>
</dbReference>
<dbReference type="PANTHER" id="PTHR17224:SF1">
    <property type="entry name" value="PEPTIDYL-TRNA HYDROLASE"/>
    <property type="match status" value="1"/>
</dbReference>
<dbReference type="SUPFAM" id="SSF53178">
    <property type="entry name" value="Peptidyl-tRNA hydrolase-like"/>
    <property type="match status" value="1"/>
</dbReference>